<evidence type="ECO:0000256" key="1">
    <source>
        <dbReference type="SAM" id="MobiDB-lite"/>
    </source>
</evidence>
<evidence type="ECO:0000313" key="3">
    <source>
        <dbReference type="Proteomes" id="UP000694941"/>
    </source>
</evidence>
<feature type="region of interest" description="Disordered" evidence="1">
    <location>
        <begin position="200"/>
        <end position="230"/>
    </location>
</feature>
<dbReference type="PROSITE" id="PS50942">
    <property type="entry name" value="ENTH"/>
    <property type="match status" value="1"/>
</dbReference>
<dbReference type="PANTHER" id="PTHR12276:SF45">
    <property type="entry name" value="CLATHRIN INTERACTOR 1"/>
    <property type="match status" value="1"/>
</dbReference>
<dbReference type="InterPro" id="IPR013809">
    <property type="entry name" value="ENTH"/>
</dbReference>
<dbReference type="InterPro" id="IPR008942">
    <property type="entry name" value="ENTH_VHS"/>
</dbReference>
<dbReference type="RefSeq" id="XP_013789804.1">
    <property type="nucleotide sequence ID" value="XM_013934350.1"/>
</dbReference>
<feature type="compositionally biased region" description="Basic and acidic residues" evidence="1">
    <location>
        <begin position="213"/>
        <end position="228"/>
    </location>
</feature>
<dbReference type="Pfam" id="PF01417">
    <property type="entry name" value="ENTH"/>
    <property type="match status" value="1"/>
</dbReference>
<accession>A0ABM1BW37</accession>
<name>A0ABM1BW37_LIMPO</name>
<organism evidence="3 4">
    <name type="scientific">Limulus polyphemus</name>
    <name type="common">Atlantic horseshoe crab</name>
    <dbReference type="NCBI Taxonomy" id="6850"/>
    <lineage>
        <taxon>Eukaryota</taxon>
        <taxon>Metazoa</taxon>
        <taxon>Ecdysozoa</taxon>
        <taxon>Arthropoda</taxon>
        <taxon>Chelicerata</taxon>
        <taxon>Merostomata</taxon>
        <taxon>Xiphosura</taxon>
        <taxon>Limulidae</taxon>
        <taxon>Limulus</taxon>
    </lineage>
</organism>
<proteinExistence type="predicted"/>
<protein>
    <submittedName>
        <fullName evidence="4">Clathrin interactor 1-like</fullName>
    </submittedName>
</protein>
<feature type="region of interest" description="Disordered" evidence="1">
    <location>
        <begin position="298"/>
        <end position="343"/>
    </location>
</feature>
<sequence>MWKLREITDKVTNVVMNYTEIEAKVRETTNDDPWGPTGHQMQEIAQSTFSYEQFPEVMGMLWRRMLQDKKNWRRTYKSLLVLAYLVKNGSERVVTSTREHIYDLRSLESYHFIDECGKDQGINVRQRVKELIEFIQDDEKLRQERKKAKKSKDKYIGMSSNSQSSRYKDRYEKDLWKEKDDSENFQSHQNTVTSRFSLDKGKNYEDIPDSNDEEKISNESDLGIREIDLNSPRKQNIKNINKEDSPVKQKELKKVDLGAAAMYGKVWENIYDQEYDDKKTSLIDHSFQESLSIDSIAKEQKSKSTNQDLLGDLVDLTPENESGANGDFADFSQFQGASDTQLT</sequence>
<evidence type="ECO:0000313" key="4">
    <source>
        <dbReference type="RefSeq" id="XP_013789804.1"/>
    </source>
</evidence>
<dbReference type="CDD" id="cd16989">
    <property type="entry name" value="ENTH_EpsinR"/>
    <property type="match status" value="1"/>
</dbReference>
<feature type="domain" description="ENTH" evidence="2">
    <location>
        <begin position="13"/>
        <end position="145"/>
    </location>
</feature>
<dbReference type="PANTHER" id="PTHR12276">
    <property type="entry name" value="EPSIN/ENT-RELATED"/>
    <property type="match status" value="1"/>
</dbReference>
<dbReference type="Gene3D" id="1.25.40.90">
    <property type="match status" value="1"/>
</dbReference>
<feature type="non-terminal residue" evidence="4">
    <location>
        <position position="343"/>
    </location>
</feature>
<feature type="compositionally biased region" description="Polar residues" evidence="1">
    <location>
        <begin position="332"/>
        <end position="343"/>
    </location>
</feature>
<feature type="region of interest" description="Disordered" evidence="1">
    <location>
        <begin position="145"/>
        <end position="168"/>
    </location>
</feature>
<dbReference type="SUPFAM" id="SSF48464">
    <property type="entry name" value="ENTH/VHS domain"/>
    <property type="match status" value="1"/>
</dbReference>
<dbReference type="Proteomes" id="UP000694941">
    <property type="component" value="Unplaced"/>
</dbReference>
<dbReference type="GeneID" id="106473671"/>
<dbReference type="SMART" id="SM00273">
    <property type="entry name" value="ENTH"/>
    <property type="match status" value="1"/>
</dbReference>
<gene>
    <name evidence="4" type="primary">LOC106473671</name>
</gene>
<reference evidence="4" key="1">
    <citation type="submission" date="2025-08" db="UniProtKB">
        <authorList>
            <consortium name="RefSeq"/>
        </authorList>
    </citation>
    <scope>IDENTIFICATION</scope>
    <source>
        <tissue evidence="4">Muscle</tissue>
    </source>
</reference>
<evidence type="ECO:0000259" key="2">
    <source>
        <dbReference type="PROSITE" id="PS50942"/>
    </source>
</evidence>
<keyword evidence="3" id="KW-1185">Reference proteome</keyword>